<proteinExistence type="predicted"/>
<dbReference type="AlphaFoldDB" id="A0A2Z4XWD9"/>
<evidence type="ECO:0000313" key="2">
    <source>
        <dbReference type="Proteomes" id="UP000251120"/>
    </source>
</evidence>
<accession>A0A2Z4XWD9</accession>
<dbReference type="Proteomes" id="UP000251120">
    <property type="component" value="Chromosome"/>
</dbReference>
<dbReference type="EMBL" id="CP021781">
    <property type="protein sequence ID" value="AXA33171.1"/>
    <property type="molecule type" value="Genomic_DNA"/>
</dbReference>
<protein>
    <submittedName>
        <fullName evidence="1">Uncharacterized protein</fullName>
    </submittedName>
</protein>
<name>A0A2Z4XWD9_9GAMM</name>
<organism evidence="1 2">
    <name type="scientific">Francisella adeliensis</name>
    <dbReference type="NCBI Taxonomy" id="2007306"/>
    <lineage>
        <taxon>Bacteria</taxon>
        <taxon>Pseudomonadati</taxon>
        <taxon>Pseudomonadota</taxon>
        <taxon>Gammaproteobacteria</taxon>
        <taxon>Thiotrichales</taxon>
        <taxon>Francisellaceae</taxon>
        <taxon>Francisella</taxon>
    </lineage>
</organism>
<dbReference type="KEGG" id="fad:CDH04_01485"/>
<reference evidence="1 2" key="1">
    <citation type="submission" date="2017-06" db="EMBL/GenBank/DDBJ databases">
        <title>Complete genome of Francisella adeliensis.</title>
        <authorList>
            <person name="Vallesi A."/>
            <person name="Sjodin A."/>
        </authorList>
    </citation>
    <scope>NUCLEOTIDE SEQUENCE [LARGE SCALE GENOMIC DNA]</scope>
    <source>
        <strain evidence="1 2">FDC440</strain>
    </source>
</reference>
<sequence length="269" mass="32129">MFWQCLIFWGYFGGIGLSNNKAKFLLSKKYLNVKDIREVLLLHDIDLDIEQIIDWIEQSQKSYIKPRDWTSLDVSNFYHTAKGFQHLTLTDMLNEQKDDFLKANYTKDDETFNNSHLEIAYIFKIADYIANVTEYTECPEHLREYSYKDNIYLEKRVSTYDELASIFYTKSSFIKEYLDSLQDHQPKSATNQDDSYKYSEALNPYNDIIWAFENESKEYEKYKNTITKEVIRDELRINYKKLLSSNEKAEFVADLIMEHYNIPKGNRKK</sequence>
<evidence type="ECO:0000313" key="1">
    <source>
        <dbReference type="EMBL" id="AXA33171.1"/>
    </source>
</evidence>
<gene>
    <name evidence="1" type="ORF">CDH04_01485</name>
</gene>
<dbReference type="OrthoDB" id="9873331at2"/>